<proteinExistence type="inferred from homology"/>
<keyword evidence="3" id="KW-0695">RNA-directed DNA polymerase</keyword>
<dbReference type="PANTHER" id="PTHR34047:SF8">
    <property type="entry name" value="PROTEIN YKFC"/>
    <property type="match status" value="1"/>
</dbReference>
<evidence type="ECO:0000259" key="2">
    <source>
        <dbReference type="PROSITE" id="PS50878"/>
    </source>
</evidence>
<dbReference type="PROSITE" id="PS50878">
    <property type="entry name" value="RT_POL"/>
    <property type="match status" value="1"/>
</dbReference>
<dbReference type="InterPro" id="IPR013597">
    <property type="entry name" value="Mat_intron_G2"/>
</dbReference>
<dbReference type="NCBIfam" id="TIGR04416">
    <property type="entry name" value="group_II_RT_mat"/>
    <property type="match status" value="1"/>
</dbReference>
<keyword evidence="3" id="KW-0808">Transferase</keyword>
<dbReference type="PANTHER" id="PTHR34047">
    <property type="entry name" value="NUCLEAR INTRON MATURASE 1, MITOCHONDRIAL-RELATED"/>
    <property type="match status" value="1"/>
</dbReference>
<dbReference type="GO" id="GO:0003964">
    <property type="term" value="F:RNA-directed DNA polymerase activity"/>
    <property type="evidence" value="ECO:0007669"/>
    <property type="project" value="UniProtKB-KW"/>
</dbReference>
<dbReference type="SUPFAM" id="SSF56672">
    <property type="entry name" value="DNA/RNA polymerases"/>
    <property type="match status" value="1"/>
</dbReference>
<comment type="similarity">
    <text evidence="1">Belongs to the bacterial reverse transcriptase family.</text>
</comment>
<evidence type="ECO:0000256" key="1">
    <source>
        <dbReference type="ARBA" id="ARBA00034120"/>
    </source>
</evidence>
<dbReference type="Pfam" id="PF00078">
    <property type="entry name" value="RVT_1"/>
    <property type="match status" value="1"/>
</dbReference>
<reference evidence="3" key="1">
    <citation type="submission" date="2019-02" db="EMBL/GenBank/DDBJ databases">
        <authorList>
            <person name="Gruber-Vodicka R. H."/>
            <person name="Seah K. B. B."/>
        </authorList>
    </citation>
    <scope>NUCLEOTIDE SEQUENCE</scope>
    <source>
        <strain evidence="3">BECK_S426</strain>
    </source>
</reference>
<keyword evidence="3" id="KW-0548">Nucleotidyltransferase</keyword>
<dbReference type="AlphaFoldDB" id="A0A450Y2T9"/>
<dbReference type="EMBL" id="CAADFP010000438">
    <property type="protein sequence ID" value="VFK35871.1"/>
    <property type="molecule type" value="Genomic_DNA"/>
</dbReference>
<dbReference type="InterPro" id="IPR000477">
    <property type="entry name" value="RT_dom"/>
</dbReference>
<dbReference type="InterPro" id="IPR043502">
    <property type="entry name" value="DNA/RNA_pol_sf"/>
</dbReference>
<feature type="domain" description="Reverse transcriptase" evidence="2">
    <location>
        <begin position="60"/>
        <end position="287"/>
    </location>
</feature>
<name>A0A450Y2T9_9GAMM</name>
<accession>A0A450Y2T9</accession>
<protein>
    <submittedName>
        <fullName evidence="3">Group II intron reverse transcriptase/maturase</fullName>
    </submittedName>
</protein>
<gene>
    <name evidence="3" type="ORF">BECKLPF1236C_GA0070990_104381</name>
</gene>
<sequence>MFCGVNRLKCKVYSLTGRITPKLMREAFKNVKRNRGAAGIDKVSVQMFEANLQENLDALMRDLKTRDKFQPKPLRRVLIPKGKDKVRPLGIPVVHDRIAQDVLRQLLSPVFEPLFHEDSFGFRPERSCHMAIERVLDLWQQGYKVVLDADIQGFFDNIPHSVIMAGLRRVVADGNILGLVERFLRAGVMENGVFKPTTVGTPQGGVFSPLLANIALNSLDWWLDEHGLRFARYADDFVILCSNHAQAEEALALVRSHLENELKLKLSSEKTHIATFSEGFEYLGFKLCSNSRTMRGKSVENFKTKIQEITKRSHNLDDDLITQVNRIVRGTANYFATAVSNNRSLFRRLDRWIRMRLRCRSTSENGKPIIRDFA</sequence>
<organism evidence="3">
    <name type="scientific">Candidatus Kentrum sp. LPFa</name>
    <dbReference type="NCBI Taxonomy" id="2126335"/>
    <lineage>
        <taxon>Bacteria</taxon>
        <taxon>Pseudomonadati</taxon>
        <taxon>Pseudomonadota</taxon>
        <taxon>Gammaproteobacteria</taxon>
        <taxon>Candidatus Kentrum</taxon>
    </lineage>
</organism>
<dbReference type="InterPro" id="IPR051083">
    <property type="entry name" value="GrpII_Intron_Splice-Mob/Def"/>
</dbReference>
<evidence type="ECO:0000313" key="3">
    <source>
        <dbReference type="EMBL" id="VFK35871.1"/>
    </source>
</evidence>
<dbReference type="Pfam" id="PF08388">
    <property type="entry name" value="GIIM"/>
    <property type="match status" value="1"/>
</dbReference>
<dbReference type="InterPro" id="IPR030931">
    <property type="entry name" value="Group_II_RT_mat"/>
</dbReference>
<dbReference type="CDD" id="cd01651">
    <property type="entry name" value="RT_G2_intron"/>
    <property type="match status" value="1"/>
</dbReference>